<dbReference type="Gene3D" id="3.40.630.30">
    <property type="match status" value="1"/>
</dbReference>
<accession>A0A3B1D072</accession>
<dbReference type="AlphaFoldDB" id="A0A3B1D072"/>
<protein>
    <recommendedName>
        <fullName evidence="1">Phosphatidylglycerol lysyltransferase C-terminal domain-containing protein</fullName>
    </recommendedName>
</protein>
<evidence type="ECO:0000259" key="1">
    <source>
        <dbReference type="Pfam" id="PF09924"/>
    </source>
</evidence>
<dbReference type="Pfam" id="PF09924">
    <property type="entry name" value="LPG_synthase_C"/>
    <property type="match status" value="1"/>
</dbReference>
<sequence length="293" mass="34816">MNQKLLRKKFLVDEYLAEGNYCLSAFSFVNIFAWQDFFTFDFKIIQGHLCVFAENAMGRFLYLPPLGLKLFSEIIKECFDQMQRSSVVRIENVLLSQLSNFSDKEYKKIQKSYEYCYFREDVVNLRGNKYKSKRSAYNQFVKNCNFQYVSFEIGMLKECMQLYAQWASGRRRNDQNIYDHMLEENEQVHRLVIQHYQELGLEGRVVLVDGHIKGYTFGFALNKNMFCVFLEVTDLLVKGLSTYIFRQFCQDKVWRNFTFVNVMDDCLLENMKEVKMSFRPSMLIPSYVVTKNA</sequence>
<evidence type="ECO:0000313" key="2">
    <source>
        <dbReference type="EMBL" id="VAX35499.1"/>
    </source>
</evidence>
<organism evidence="2">
    <name type="scientific">hydrothermal vent metagenome</name>
    <dbReference type="NCBI Taxonomy" id="652676"/>
    <lineage>
        <taxon>unclassified sequences</taxon>
        <taxon>metagenomes</taxon>
        <taxon>ecological metagenomes</taxon>
    </lineage>
</organism>
<dbReference type="InterPro" id="IPR016732">
    <property type="entry name" value="UCP018688"/>
</dbReference>
<dbReference type="EMBL" id="UOGJ01000059">
    <property type="protein sequence ID" value="VAX35499.1"/>
    <property type="molecule type" value="Genomic_DNA"/>
</dbReference>
<gene>
    <name evidence="2" type="ORF">MNBD_UNCLBAC01-1458</name>
</gene>
<dbReference type="InterPro" id="IPR024320">
    <property type="entry name" value="LPG_synthase_C"/>
</dbReference>
<feature type="domain" description="Phosphatidylglycerol lysyltransferase C-terminal" evidence="1">
    <location>
        <begin position="25"/>
        <end position="289"/>
    </location>
</feature>
<proteinExistence type="predicted"/>
<dbReference type="PIRSF" id="PIRSF018688">
    <property type="entry name" value="UCP018688"/>
    <property type="match status" value="1"/>
</dbReference>
<dbReference type="PANTHER" id="PTHR41373:SF1">
    <property type="entry name" value="PHOSPHATIDYLGLYCEROL LYSYLTRANSFERASE C-TERMINAL DOMAIN-CONTAINING PROTEIN"/>
    <property type="match status" value="1"/>
</dbReference>
<dbReference type="SUPFAM" id="SSF55729">
    <property type="entry name" value="Acyl-CoA N-acyltransferases (Nat)"/>
    <property type="match status" value="2"/>
</dbReference>
<dbReference type="PANTHER" id="PTHR41373">
    <property type="entry name" value="DUF2156 DOMAIN-CONTAINING PROTEIN"/>
    <property type="match status" value="1"/>
</dbReference>
<dbReference type="InterPro" id="IPR016181">
    <property type="entry name" value="Acyl_CoA_acyltransferase"/>
</dbReference>
<reference evidence="2" key="1">
    <citation type="submission" date="2018-06" db="EMBL/GenBank/DDBJ databases">
        <authorList>
            <person name="Zhirakovskaya E."/>
        </authorList>
    </citation>
    <scope>NUCLEOTIDE SEQUENCE</scope>
</reference>
<name>A0A3B1D072_9ZZZZ</name>